<dbReference type="PANTHER" id="PTHR43194">
    <property type="entry name" value="HYDROLASE ALPHA/BETA FOLD FAMILY"/>
    <property type="match status" value="1"/>
</dbReference>
<reference evidence="2 3" key="1">
    <citation type="journal article" date="2017" name="Elife">
        <title>Extensive horizontal gene transfer in cheese-associated bacteria.</title>
        <authorList>
            <person name="Bonham K.S."/>
            <person name="Wolfe B.E."/>
            <person name="Dutton R.J."/>
        </authorList>
    </citation>
    <scope>NUCLEOTIDE SEQUENCE [LARGE SCALE GENOMIC DNA]</scope>
    <source>
        <strain evidence="2 3">738_8</strain>
    </source>
</reference>
<dbReference type="SUPFAM" id="SSF53474">
    <property type="entry name" value="alpha/beta-Hydrolases"/>
    <property type="match status" value="1"/>
</dbReference>
<accession>A0A2A3ZUD1</accession>
<proteinExistence type="predicted"/>
<protein>
    <recommendedName>
        <fullName evidence="1">AB hydrolase-1 domain-containing protein</fullName>
    </recommendedName>
</protein>
<dbReference type="InterPro" id="IPR029058">
    <property type="entry name" value="AB_hydrolase_fold"/>
</dbReference>
<dbReference type="Pfam" id="PF00561">
    <property type="entry name" value="Abhydrolase_1"/>
    <property type="match status" value="1"/>
</dbReference>
<dbReference type="Proteomes" id="UP000217881">
    <property type="component" value="Unassembled WGS sequence"/>
</dbReference>
<name>A0A2A3ZUD1_BREAU</name>
<comment type="caution">
    <text evidence="2">The sequence shown here is derived from an EMBL/GenBank/DDBJ whole genome shotgun (WGS) entry which is preliminary data.</text>
</comment>
<evidence type="ECO:0000259" key="1">
    <source>
        <dbReference type="Pfam" id="PF00561"/>
    </source>
</evidence>
<dbReference type="RefSeq" id="WP_096145697.1">
    <property type="nucleotide sequence ID" value="NZ_NRHA01000005.1"/>
</dbReference>
<dbReference type="AlphaFoldDB" id="A0A2A3ZUD1"/>
<dbReference type="InterPro" id="IPR000073">
    <property type="entry name" value="AB_hydrolase_1"/>
</dbReference>
<dbReference type="EMBL" id="NRHA01000005">
    <property type="protein sequence ID" value="PCC55116.1"/>
    <property type="molecule type" value="Genomic_DNA"/>
</dbReference>
<evidence type="ECO:0000313" key="3">
    <source>
        <dbReference type="Proteomes" id="UP000217881"/>
    </source>
</evidence>
<sequence>MSTLPPFIASQPATSMRRGFFWIPGDLVETDSGTRQRGAMYVEWLAGAEVTKPVPLILIHGGGGQGTDWLGTPDGRPGWAQQFVEAGYLVYVVDRPGFGRSPYDEELLGKSQPSMSSETASFLFAPQEAEEKHVQWPWGRAPGSRELEQLVAGQSFLFSDREFSQDLDARRLVELLDITGRAALITHSAGAPAGWLALNRRSDSVAGIVAVEPMAPPFADIRGNELKWGLTSAPVVTDQAGNDGGQEQSRLRDGSARIAGFAGAPMLLLAGDASGFGRGTQIQAAEFLRAQGADVEALNLAGCGIEGNGHGLILEKNSNETVAPVLQWLDSTL</sequence>
<organism evidence="2 3">
    <name type="scientific">Brevibacterium aurantiacum</name>
    <dbReference type="NCBI Taxonomy" id="273384"/>
    <lineage>
        <taxon>Bacteria</taxon>
        <taxon>Bacillati</taxon>
        <taxon>Actinomycetota</taxon>
        <taxon>Actinomycetes</taxon>
        <taxon>Micrococcales</taxon>
        <taxon>Brevibacteriaceae</taxon>
        <taxon>Brevibacterium</taxon>
    </lineage>
</organism>
<evidence type="ECO:0000313" key="2">
    <source>
        <dbReference type="EMBL" id="PCC55116.1"/>
    </source>
</evidence>
<dbReference type="Gene3D" id="3.40.50.1820">
    <property type="entry name" value="alpha/beta hydrolase"/>
    <property type="match status" value="1"/>
</dbReference>
<dbReference type="PANTHER" id="PTHR43194:SF4">
    <property type="entry name" value="AB HYDROLASE-1 DOMAIN-CONTAINING PROTEIN"/>
    <property type="match status" value="1"/>
</dbReference>
<feature type="domain" description="AB hydrolase-1" evidence="1">
    <location>
        <begin position="55"/>
        <end position="218"/>
    </location>
</feature>
<dbReference type="InterPro" id="IPR050228">
    <property type="entry name" value="Carboxylesterase_BioH"/>
</dbReference>
<gene>
    <name evidence="2" type="ORF">CIK59_02840</name>
</gene>
<dbReference type="GO" id="GO:0003824">
    <property type="term" value="F:catalytic activity"/>
    <property type="evidence" value="ECO:0007669"/>
    <property type="project" value="UniProtKB-ARBA"/>
</dbReference>